<keyword evidence="2" id="KW-0002">3D-structure</keyword>
<name>A0ACD6B8J0_9PHYC</name>
<sequence length="211" mass="24295">MSDLIEYSFYLTYAFLMTTGTITFIEALRTKNESVRHILNLETCISVVAAFFYSNFIGKLEHINYEEINLNRYVDWAITTPIMLLVLVLAFRVNQTNKAMVKFSDFMIILGMNYGMLGTGYLGDIGVIHKTMGTVLGFLFFGGLFYKLNTLRTSNASNDLLYGAFFVLWALYGVFYQMEQLPRNVGYNVLDLFSKCFVGIYFWAFYAKIFT</sequence>
<accession>F2Y2Z0</accession>
<dbReference type="PDB" id="6SQG">
    <property type="method" value="X-ray"/>
    <property type="resolution" value="1.90 A"/>
    <property type="chains" value="A/B/C/D/E=1-211"/>
</dbReference>
<organism evidence="1">
    <name type="scientific">Organic Lake phycodnavirus</name>
    <dbReference type="NCBI Taxonomy" id="938083"/>
    <lineage>
        <taxon>Viruses</taxon>
        <taxon>Varidnaviria</taxon>
        <taxon>Bamfordvirae</taxon>
        <taxon>Nucleocytoviricota</taxon>
        <taxon>Megaviricetes</taxon>
        <taxon>Algavirales</taxon>
        <taxon>Phycodnaviridae</taxon>
        <taxon>environmental samples</taxon>
    </lineage>
</organism>
<reference evidence="2" key="2">
    <citation type="journal article" date="2019" name="Nat. Commun.">
        <title>Unique structure and function of viral rhodopsins.</title>
        <authorList>
            <person name="Bratanov D."/>
            <person name="Kovalev K."/>
            <person name="Machtens J.P."/>
            <person name="Astashkin R."/>
            <person name="Chizhov I."/>
            <person name="Soloviov D."/>
            <person name="Volkov D."/>
            <person name="Polovinkin V."/>
            <person name="Zabelskii D."/>
            <person name="Mager T."/>
            <person name="Gushchin I."/>
            <person name="Rokitskaya T."/>
            <person name="Antonenko Y."/>
            <person name="Alekseev A."/>
            <person name="Shevchenko V."/>
            <person name="Yutin N."/>
            <person name="Rosselli R."/>
            <person name="Rosselli R."/>
            <person name="Baeken C."/>
            <person name="Borshchevskiy V."/>
            <person name="Bourenkov G."/>
            <person name="Popov A."/>
            <person name="Balandin T."/>
            <person name="Buldt G."/>
            <person name="Manstein D.J."/>
            <person name="Rodriguez-Valera F."/>
            <person name="Fahlke C."/>
            <person name="Bamberg E."/>
            <person name="Koonin E."/>
            <person name="Gordeliy V."/>
        </authorList>
    </citation>
    <scope>X-RAY CRYSTALLOGRAPHY (1.90 ANGSTROMS) OF 1-211</scope>
</reference>
<evidence type="ECO:0007829" key="2">
    <source>
        <dbReference type="PDB" id="6SQG"/>
    </source>
</evidence>
<proteinExistence type="evidence at protein level"/>
<protein>
    <submittedName>
        <fullName evidence="1">Uncharacterized protein</fullName>
    </submittedName>
</protein>
<accession>A0ACD6B8J0</accession>
<reference evidence="1" key="1">
    <citation type="journal article" date="2011" name="Proc. Natl. Acad. Sci. U.S.A.">
        <title>Virophage control of antarctic algal host-virus dynamics.</title>
        <authorList>
            <person name="Yau S."/>
            <person name="Lauro F.M."/>
            <person name="DeMaere M.Z."/>
            <person name="Brown M.V."/>
            <person name="Thomas T."/>
            <person name="Raftery M.J."/>
            <person name="Andrews-Pfannkoch C."/>
            <person name="Lewis M."/>
            <person name="Hoffman J.M."/>
            <person name="Gibson J.A."/>
            <person name="Cavicchioli R."/>
        </authorList>
    </citation>
    <scope>NUCLEOTIDE SEQUENCE</scope>
    <source>
        <strain evidence="1">OLPV-scf7180000031019</strain>
    </source>
</reference>
<dbReference type="EMBL" id="HQ704806">
    <property type="protein sequence ID" value="ADX06595.1"/>
    <property type="molecule type" value="Genomic_DNA"/>
</dbReference>
<gene>
    <name evidence="1" type="ORF">162286292</name>
</gene>
<evidence type="ECO:0000313" key="1">
    <source>
        <dbReference type="EMBL" id="ADX06595.1"/>
    </source>
</evidence>